<feature type="compositionally biased region" description="Acidic residues" evidence="1">
    <location>
        <begin position="135"/>
        <end position="159"/>
    </location>
</feature>
<sequence length="272" mass="31272">MMKTFDFPVLSLAIPNIDKLDENNTDNLSHMWTVFSKCKDSLENGRRLENMSWRLWYRESSLKRTAPTPIPIQSPSASIRESDKPLSSLKRIISSFKENEIKIQVPKVQATIKKEIMFEKPQTKSSTTTSKFFINEDESDTDEGWSSDSSDEEEEEEEESTPKTSIMSIQVNADHVHDCDETAFLSEFKKRSPIKRTKGHSILSNMLRAERTRLATQAIHVVPNQKHVTDELSASMRKCLEWEQHGFAHDIILNPSVELPKPIMNEVSIGYW</sequence>
<reference evidence="3 4" key="1">
    <citation type="submission" date="2024-04" db="EMBL/GenBank/DDBJ databases">
        <title>genome sequences of Mucor flavus KT1a and Helicostylum pulchrum KT1b strains isolated from the surface of a dry-aged beef.</title>
        <authorList>
            <person name="Toyotome T."/>
            <person name="Hosono M."/>
            <person name="Torimaru M."/>
            <person name="Fukuda K."/>
            <person name="Mikami N."/>
        </authorList>
    </citation>
    <scope>NUCLEOTIDE SEQUENCE [LARGE SCALE GENOMIC DNA]</scope>
    <source>
        <strain evidence="3 4">KT1a</strain>
    </source>
</reference>
<dbReference type="EMBL" id="BAABUK010000022">
    <property type="protein sequence ID" value="GAA5814706.1"/>
    <property type="molecule type" value="Genomic_DNA"/>
</dbReference>
<dbReference type="PANTHER" id="PTHR28014">
    <property type="entry name" value="NEGATIVE REGULATOR OF RAS-CAMP PATHWAY"/>
    <property type="match status" value="1"/>
</dbReference>
<evidence type="ECO:0000259" key="2">
    <source>
        <dbReference type="Pfam" id="PF08550"/>
    </source>
</evidence>
<comment type="caution">
    <text evidence="3">The sequence shown here is derived from an EMBL/GenBank/DDBJ whole genome shotgun (WGS) entry which is preliminary data.</text>
</comment>
<evidence type="ECO:0000256" key="1">
    <source>
        <dbReference type="SAM" id="MobiDB-lite"/>
    </source>
</evidence>
<name>A0ABP9Z6F0_9FUNG</name>
<proteinExistence type="predicted"/>
<feature type="domain" description="Nitrogen regulatory protein areA GATA-like" evidence="2">
    <location>
        <begin position="31"/>
        <end position="58"/>
    </location>
</feature>
<evidence type="ECO:0000313" key="3">
    <source>
        <dbReference type="EMBL" id="GAA5814706.1"/>
    </source>
</evidence>
<keyword evidence="4" id="KW-1185">Reference proteome</keyword>
<gene>
    <name evidence="3" type="ORF">MFLAVUS_008205</name>
</gene>
<evidence type="ECO:0000313" key="4">
    <source>
        <dbReference type="Proteomes" id="UP001473302"/>
    </source>
</evidence>
<dbReference type="Pfam" id="PF08550">
    <property type="entry name" value="GATA_AreA"/>
    <property type="match status" value="1"/>
</dbReference>
<organism evidence="3 4">
    <name type="scientific">Mucor flavus</name>
    <dbReference type="NCBI Taxonomy" id="439312"/>
    <lineage>
        <taxon>Eukaryota</taxon>
        <taxon>Fungi</taxon>
        <taxon>Fungi incertae sedis</taxon>
        <taxon>Mucoromycota</taxon>
        <taxon>Mucoromycotina</taxon>
        <taxon>Mucoromycetes</taxon>
        <taxon>Mucorales</taxon>
        <taxon>Mucorineae</taxon>
        <taxon>Mucoraceae</taxon>
        <taxon>Mucor</taxon>
    </lineage>
</organism>
<feature type="region of interest" description="Disordered" evidence="1">
    <location>
        <begin position="127"/>
        <end position="164"/>
    </location>
</feature>
<accession>A0ABP9Z6F0</accession>
<protein>
    <recommendedName>
        <fullName evidence="2">Nitrogen regulatory protein areA GATA-like domain-containing protein</fullName>
    </recommendedName>
</protein>
<dbReference type="InterPro" id="IPR053043">
    <property type="entry name" value="Ras-cAMP_regulatory"/>
</dbReference>
<dbReference type="Proteomes" id="UP001473302">
    <property type="component" value="Unassembled WGS sequence"/>
</dbReference>
<dbReference type="InterPro" id="IPR013860">
    <property type="entry name" value="AreA_GATA"/>
</dbReference>
<dbReference type="PANTHER" id="PTHR28014:SF1">
    <property type="entry name" value="NEGATIVE REGULATOR OF RAS-CAMP PATHWAY"/>
    <property type="match status" value="1"/>
</dbReference>